<evidence type="ECO:0000259" key="2">
    <source>
        <dbReference type="Pfam" id="PF09972"/>
    </source>
</evidence>
<organism evidence="4 5">
    <name type="scientific">Peptostreptococcus russellii</name>
    <dbReference type="NCBI Taxonomy" id="215200"/>
    <lineage>
        <taxon>Bacteria</taxon>
        <taxon>Bacillati</taxon>
        <taxon>Bacillota</taxon>
        <taxon>Clostridia</taxon>
        <taxon>Peptostreptococcales</taxon>
        <taxon>Peptostreptococcaceae</taxon>
        <taxon>Peptostreptococcus</taxon>
    </lineage>
</organism>
<name>A0A2P7Q2U5_9FIRM</name>
<feature type="transmembrane region" description="Helical" evidence="1">
    <location>
        <begin position="255"/>
        <end position="274"/>
    </location>
</feature>
<accession>A0A2P7Q2U5</accession>
<dbReference type="AlphaFoldDB" id="A0A2P7Q2U5"/>
<feature type="transmembrane region" description="Helical" evidence="1">
    <location>
        <begin position="400"/>
        <end position="421"/>
    </location>
</feature>
<reference evidence="4" key="1">
    <citation type="thesis" date="2015" institute="Rutgers" country="The State University of New Jersey, 14 College Farm Rd., New Brunswick, NJ, USA">
        <title>Ammonia toxicity in bacteria and its implications for treatment of and resource recovery from highly nitrogenous organic wastes.</title>
        <authorList>
            <person name="Luther A.K."/>
        </authorList>
    </citation>
    <scope>NUCLEOTIDE SEQUENCE</scope>
    <source>
        <strain evidence="4">RT-10B</strain>
    </source>
</reference>
<evidence type="ECO:0000256" key="1">
    <source>
        <dbReference type="SAM" id="Phobius"/>
    </source>
</evidence>
<dbReference type="RefSeq" id="WP_106775899.1">
    <property type="nucleotide sequence ID" value="NZ_JYGE01000001.1"/>
</dbReference>
<dbReference type="InterPro" id="IPR018702">
    <property type="entry name" value="DUF2207"/>
</dbReference>
<feature type="domain" description="DUF2207" evidence="2">
    <location>
        <begin position="57"/>
        <end position="236"/>
    </location>
</feature>
<feature type="transmembrane region" description="Helical" evidence="1">
    <location>
        <begin position="491"/>
        <end position="511"/>
    </location>
</feature>
<feature type="domain" description="Predicted membrane protein YciQ-like C-terminal" evidence="3">
    <location>
        <begin position="464"/>
        <end position="571"/>
    </location>
</feature>
<keyword evidence="5" id="KW-1185">Reference proteome</keyword>
<keyword evidence="1" id="KW-0812">Transmembrane</keyword>
<feature type="domain" description="Predicted membrane protein YciQ-like C-terminal" evidence="3">
    <location>
        <begin position="287"/>
        <end position="448"/>
    </location>
</feature>
<keyword evidence="1" id="KW-1133">Transmembrane helix</keyword>
<dbReference type="OrthoDB" id="9767603at2"/>
<dbReference type="EMBL" id="JYGE01000001">
    <property type="protein sequence ID" value="PSJ32282.1"/>
    <property type="molecule type" value="Genomic_DNA"/>
</dbReference>
<evidence type="ECO:0008006" key="6">
    <source>
        <dbReference type="Google" id="ProtNLM"/>
    </source>
</evidence>
<feature type="transmembrane region" description="Helical" evidence="1">
    <location>
        <begin position="427"/>
        <end position="452"/>
    </location>
</feature>
<comment type="caution">
    <text evidence="4">The sequence shown here is derived from an EMBL/GenBank/DDBJ whole genome shotgun (WGS) entry which is preliminary data.</text>
</comment>
<dbReference type="InterPro" id="IPR048389">
    <property type="entry name" value="YciQ-like_C"/>
</dbReference>
<dbReference type="Proteomes" id="UP000241434">
    <property type="component" value="Unassembled WGS sequence"/>
</dbReference>
<proteinExistence type="predicted"/>
<dbReference type="Pfam" id="PF20990">
    <property type="entry name" value="DUF2207_C"/>
    <property type="match status" value="2"/>
</dbReference>
<evidence type="ECO:0000313" key="5">
    <source>
        <dbReference type="Proteomes" id="UP000241434"/>
    </source>
</evidence>
<gene>
    <name evidence="4" type="ORF">UF10_00515</name>
</gene>
<protein>
    <recommendedName>
        <fullName evidence="6">DUF2207 domain-containing protein</fullName>
    </recommendedName>
</protein>
<evidence type="ECO:0000313" key="4">
    <source>
        <dbReference type="EMBL" id="PSJ32282.1"/>
    </source>
</evidence>
<sequence>MLRFSFSHFKKYMTKSEIFHKFASILSLATLSIVMFFGLMSPSYAELVEDKSYITDSFVTEIQANEDYSFDVTETIDVDFITPKHGIFRYIPVSTGEYKVKNVKVIGDDYDVSSNYDSNKKSIEIKIGNKDRVLNGKMQYIIKYKIVGIKADKASRDFLKLDLLPTEWNTSIGNAKSTLKMPKSVNWKDAEIFYGSYGSTSKLNDNNSKFKISSDDKQITVSAMGLNAFEGVSIRSYLDNGYWVGAKNYDSSKNIISILFILFATLTFILWWLFGRDPHFVRTIEFYSPENMTPAEIGTFIDGKVNNADMTSMIVYFANKGYMKIEDIDKENFRFIKVKDIDQKEKPFAKVLFNSIFKEGDSVTTKSMPKDFGDKFAVAKDSLRGLFTGDNKVFSTGSTVAKWICSALLVVLAVTIVTLSVSVSGKIYYILFSVALILFIVLGLAFSSIVVYGKNSLSKKQRSGYLFFGVLSLLISSFIIAVLSIKVVQSNMLGLISVLCFVISSIFIIIMRARTKKSADLYGRIIGFREFIKTAELNKLEALVEEDPKYFFNILPYAYVFGLSDKWIKNFEKIKIEQADWYSSSNEFGMYNMFIYANMMGSMSKSFENTIASQASSISSDIGSGGGFGGGGFSGGGFGGGGGGAW</sequence>
<feature type="transmembrane region" description="Helical" evidence="1">
    <location>
        <begin position="464"/>
        <end position="485"/>
    </location>
</feature>
<evidence type="ECO:0000259" key="3">
    <source>
        <dbReference type="Pfam" id="PF20990"/>
    </source>
</evidence>
<keyword evidence="1" id="KW-0472">Membrane</keyword>
<dbReference type="Pfam" id="PF09972">
    <property type="entry name" value="DUF2207"/>
    <property type="match status" value="1"/>
</dbReference>